<keyword evidence="1" id="KW-0732">Signal</keyword>
<gene>
    <name evidence="2" type="ORF">DNG_02278</name>
</gene>
<protein>
    <submittedName>
        <fullName evidence="2">Uncharacterized protein</fullName>
    </submittedName>
</protein>
<reference evidence="2" key="1">
    <citation type="submission" date="2018-03" db="EMBL/GenBank/DDBJ databases">
        <authorList>
            <person name="Guldener U."/>
        </authorList>
    </citation>
    <scope>NUCLEOTIDE SEQUENCE</scope>
</reference>
<dbReference type="EMBL" id="ONZQ02000002">
    <property type="protein sequence ID" value="SPN99241.1"/>
    <property type="molecule type" value="Genomic_DNA"/>
</dbReference>
<comment type="caution">
    <text evidence="2">The sequence shown here is derived from an EMBL/GenBank/DDBJ whole genome shotgun (WGS) entry which is preliminary data.</text>
</comment>
<proteinExistence type="predicted"/>
<evidence type="ECO:0000256" key="1">
    <source>
        <dbReference type="SAM" id="SignalP"/>
    </source>
</evidence>
<keyword evidence="3" id="KW-1185">Reference proteome</keyword>
<evidence type="ECO:0000313" key="2">
    <source>
        <dbReference type="EMBL" id="SPN99241.1"/>
    </source>
</evidence>
<sequence length="201" mass="21373">MKSALLTIALAGVATAATPAGGLVRRQLELWPGQGDDVSSGCSSALDKIRGAAPTIPPSLAEFSSSFYETASRTATATESDCAWVTEMPEAERKAWMDWSDGSAKWMSDKEHYSFYTDVGLECGTADLANMNEDFACSTEWTDLVDELVNEKGWIPETIDLDIGDLMDSIEDDLSAAPGVGAQTYVISAVLATFLGAAVLL</sequence>
<feature type="signal peptide" evidence="1">
    <location>
        <begin position="1"/>
        <end position="16"/>
    </location>
</feature>
<dbReference type="Proteomes" id="UP001187682">
    <property type="component" value="Unassembled WGS sequence"/>
</dbReference>
<organism evidence="2 3">
    <name type="scientific">Cephalotrichum gorgonifer</name>
    <dbReference type="NCBI Taxonomy" id="2041049"/>
    <lineage>
        <taxon>Eukaryota</taxon>
        <taxon>Fungi</taxon>
        <taxon>Dikarya</taxon>
        <taxon>Ascomycota</taxon>
        <taxon>Pezizomycotina</taxon>
        <taxon>Sordariomycetes</taxon>
        <taxon>Hypocreomycetidae</taxon>
        <taxon>Microascales</taxon>
        <taxon>Microascaceae</taxon>
        <taxon>Cephalotrichum</taxon>
    </lineage>
</organism>
<accession>A0AAE8SSG4</accession>
<feature type="chain" id="PRO_5042108024" evidence="1">
    <location>
        <begin position="17"/>
        <end position="201"/>
    </location>
</feature>
<name>A0AAE8SSG4_9PEZI</name>
<dbReference type="AlphaFoldDB" id="A0AAE8SSG4"/>
<evidence type="ECO:0000313" key="3">
    <source>
        <dbReference type="Proteomes" id="UP001187682"/>
    </source>
</evidence>